<name>A0AAU9JDK1_9CILI</name>
<comment type="caution">
    <text evidence="1">The sequence shown here is derived from an EMBL/GenBank/DDBJ whole genome shotgun (WGS) entry which is preliminary data.</text>
</comment>
<accession>A0AAU9JDK1</accession>
<proteinExistence type="predicted"/>
<reference evidence="1" key="1">
    <citation type="submission" date="2021-09" db="EMBL/GenBank/DDBJ databases">
        <authorList>
            <consortium name="AG Swart"/>
            <person name="Singh M."/>
            <person name="Singh A."/>
            <person name="Seah K."/>
            <person name="Emmerich C."/>
        </authorList>
    </citation>
    <scope>NUCLEOTIDE SEQUENCE</scope>
    <source>
        <strain evidence="1">ATCC30299</strain>
    </source>
</reference>
<dbReference type="AlphaFoldDB" id="A0AAU9JDK1"/>
<dbReference type="Proteomes" id="UP001162131">
    <property type="component" value="Unassembled WGS sequence"/>
</dbReference>
<protein>
    <submittedName>
        <fullName evidence="1">Uncharacterized protein</fullName>
    </submittedName>
</protein>
<dbReference type="EMBL" id="CAJZBQ010000038">
    <property type="protein sequence ID" value="CAG9325360.1"/>
    <property type="molecule type" value="Genomic_DNA"/>
</dbReference>
<evidence type="ECO:0000313" key="1">
    <source>
        <dbReference type="EMBL" id="CAG9325360.1"/>
    </source>
</evidence>
<gene>
    <name evidence="1" type="ORF">BSTOLATCC_MIC38621</name>
</gene>
<evidence type="ECO:0000313" key="2">
    <source>
        <dbReference type="Proteomes" id="UP001162131"/>
    </source>
</evidence>
<keyword evidence="2" id="KW-1185">Reference proteome</keyword>
<sequence>MTDFDQRDMLIISSQCTDLKLRKDIINKVFSKIHEKLDFHGLPSVINRYWYHPKTEIDNYIIDELKKIVPLLGKNGVWIMAEVISRLSQVNINDHLELYNAISSLFKELALNNVGKLSFTDCDKLLDLAHKNMLTDLNFAQIICQNQMNNKLANNENKREQLIEKIKTVGLSDKNAVLAVCNKKNNFRTVYLAETISCLAELRFEKEVWANQMVKD</sequence>
<organism evidence="1 2">
    <name type="scientific">Blepharisma stoltei</name>
    <dbReference type="NCBI Taxonomy" id="1481888"/>
    <lineage>
        <taxon>Eukaryota</taxon>
        <taxon>Sar</taxon>
        <taxon>Alveolata</taxon>
        <taxon>Ciliophora</taxon>
        <taxon>Postciliodesmatophora</taxon>
        <taxon>Heterotrichea</taxon>
        <taxon>Heterotrichida</taxon>
        <taxon>Blepharismidae</taxon>
        <taxon>Blepharisma</taxon>
    </lineage>
</organism>